<evidence type="ECO:0000256" key="6">
    <source>
        <dbReference type="ARBA" id="ARBA00023015"/>
    </source>
</evidence>
<evidence type="ECO:0000313" key="16">
    <source>
        <dbReference type="RefSeq" id="XP_013858351.1"/>
    </source>
</evidence>
<evidence type="ECO:0000256" key="2">
    <source>
        <dbReference type="ARBA" id="ARBA00022473"/>
    </source>
</evidence>
<evidence type="ECO:0000256" key="3">
    <source>
        <dbReference type="ARBA" id="ARBA00022723"/>
    </source>
</evidence>
<dbReference type="SUPFAM" id="SSF48508">
    <property type="entry name" value="Nuclear receptor ligand-binding domain"/>
    <property type="match status" value="1"/>
</dbReference>
<dbReference type="InterPro" id="IPR044101">
    <property type="entry name" value="NR_DBD_ROR"/>
</dbReference>
<dbReference type="PROSITE" id="PS00031">
    <property type="entry name" value="NUCLEAR_REC_DBD_1"/>
    <property type="match status" value="1"/>
</dbReference>
<dbReference type="PRINTS" id="PR01293">
    <property type="entry name" value="RORNUCRECPTR"/>
</dbReference>
<evidence type="ECO:0000256" key="1">
    <source>
        <dbReference type="ARBA" id="ARBA00004123"/>
    </source>
</evidence>
<keyword evidence="5 11" id="KW-0862">Zinc</keyword>
<evidence type="ECO:0000256" key="5">
    <source>
        <dbReference type="ARBA" id="ARBA00022833"/>
    </source>
</evidence>
<dbReference type="PANTHER" id="PTHR45805">
    <property type="entry name" value="NUCLEAR HORMONE RECEPTOR HR3-RELATED"/>
    <property type="match status" value="1"/>
</dbReference>
<keyword evidence="2" id="KW-0217">Developmental protein</keyword>
<comment type="similarity">
    <text evidence="11">Belongs to the nuclear hormone receptor family.</text>
</comment>
<protein>
    <submittedName>
        <fullName evidence="16">RAR-related orphan receptor C a</fullName>
    </submittedName>
</protein>
<dbReference type="Gene3D" id="1.10.565.10">
    <property type="entry name" value="Retinoid X Receptor"/>
    <property type="match status" value="1"/>
</dbReference>
<evidence type="ECO:0000256" key="9">
    <source>
        <dbReference type="ARBA" id="ARBA00023170"/>
    </source>
</evidence>
<evidence type="ECO:0000259" key="13">
    <source>
        <dbReference type="PROSITE" id="PS51030"/>
    </source>
</evidence>
<evidence type="ECO:0000256" key="7">
    <source>
        <dbReference type="ARBA" id="ARBA00023125"/>
    </source>
</evidence>
<dbReference type="GO" id="GO:0000978">
    <property type="term" value="F:RNA polymerase II cis-regulatory region sequence-specific DNA binding"/>
    <property type="evidence" value="ECO:0007669"/>
    <property type="project" value="TreeGrafter"/>
</dbReference>
<name>A0A2I4AS84_AUSLI</name>
<evidence type="ECO:0000259" key="14">
    <source>
        <dbReference type="PROSITE" id="PS51843"/>
    </source>
</evidence>
<dbReference type="Proteomes" id="UP000192220">
    <property type="component" value="Unplaced"/>
</dbReference>
<reference evidence="16" key="1">
    <citation type="submission" date="2025-08" db="UniProtKB">
        <authorList>
            <consortium name="RefSeq"/>
        </authorList>
    </citation>
    <scope>IDENTIFICATION</scope>
</reference>
<dbReference type="GO" id="GO:0008270">
    <property type="term" value="F:zinc ion binding"/>
    <property type="evidence" value="ECO:0007669"/>
    <property type="project" value="UniProtKB-KW"/>
</dbReference>
<dbReference type="AlphaFoldDB" id="A0A2I4AS84"/>
<dbReference type="KEGG" id="alim:106513868"/>
<dbReference type="PROSITE" id="PS51030">
    <property type="entry name" value="NUCLEAR_REC_DBD_2"/>
    <property type="match status" value="1"/>
</dbReference>
<dbReference type="Gene3D" id="3.30.50.10">
    <property type="entry name" value="Erythroid Transcription Factor GATA-1, subunit A"/>
    <property type="match status" value="1"/>
</dbReference>
<proteinExistence type="inferred from homology"/>
<keyword evidence="15" id="KW-1185">Reference proteome</keyword>
<dbReference type="PRINTS" id="PR00398">
    <property type="entry name" value="STRDHORMONER"/>
</dbReference>
<dbReference type="SMART" id="SM00399">
    <property type="entry name" value="ZnF_C4"/>
    <property type="match status" value="1"/>
</dbReference>
<keyword evidence="3 11" id="KW-0479">Metal-binding</keyword>
<feature type="domain" description="NR LBD" evidence="14">
    <location>
        <begin position="224"/>
        <end position="462"/>
    </location>
</feature>
<dbReference type="OrthoDB" id="8832025at2759"/>
<keyword evidence="8 11" id="KW-0804">Transcription</keyword>
<evidence type="ECO:0000256" key="4">
    <source>
        <dbReference type="ARBA" id="ARBA00022771"/>
    </source>
</evidence>
<dbReference type="SMART" id="SM00430">
    <property type="entry name" value="HOLI"/>
    <property type="match status" value="1"/>
</dbReference>
<organism evidence="15 16">
    <name type="scientific">Austrofundulus limnaeus</name>
    <name type="common">Annual killifish</name>
    <dbReference type="NCBI Taxonomy" id="52670"/>
    <lineage>
        <taxon>Eukaryota</taxon>
        <taxon>Metazoa</taxon>
        <taxon>Chordata</taxon>
        <taxon>Craniata</taxon>
        <taxon>Vertebrata</taxon>
        <taxon>Euteleostomi</taxon>
        <taxon>Actinopterygii</taxon>
        <taxon>Neopterygii</taxon>
        <taxon>Teleostei</taxon>
        <taxon>Neoteleostei</taxon>
        <taxon>Acanthomorphata</taxon>
        <taxon>Ovalentaria</taxon>
        <taxon>Atherinomorphae</taxon>
        <taxon>Cyprinodontiformes</taxon>
        <taxon>Rivulidae</taxon>
        <taxon>Austrofundulus</taxon>
    </lineage>
</organism>
<sequence length="474" mass="53464">MKAQIEIIPCKICGDKSSGIHYGVITCEGCKGFFRRSQQNKAMYSCSRQRNCLIDRTNRNRCQHCRLQKCVALGMSRDAVKFGRMSKKQRDSLYAEVQKHQKSQERALVSAREDKVDVTDHNCAYRRGSGVALSDLDDITTLPEGLLYDLSLTPEDTGGEYCNLDMLGGSAGSSSSSQSSPEQSSLDFADGNTGIKHEYQLLHDSGLFSHAIINPVPEGCSQLDIERISQSVVKGHIETCQYSTEELKRMAWSLYTAEETRAYQTKSAEVMWQQCALHITNAIQYIVEFAKRISGFMDLCQNDQIILLKAGCMDVLLIRMCRAYNPHNNTLLFNGKFATPQLFKALGCDDFVSAVFDFAKTLSRIQMSEEEMALFSAAVLLSPDRQWLTDVQKIQKLQEKVYMGLQHCLQKEGASEEKLTKMVSKLPLMRSICNLHIDKLEFFRLVHPETAYTFPPLYREVFGSEISFPDSTEG</sequence>
<dbReference type="GO" id="GO:0005634">
    <property type="term" value="C:nucleus"/>
    <property type="evidence" value="ECO:0007669"/>
    <property type="project" value="UniProtKB-SubCell"/>
</dbReference>
<gene>
    <name evidence="16" type="primary">rorca</name>
</gene>
<dbReference type="InParanoid" id="A0A2I4AS84"/>
<dbReference type="CDD" id="cd06968">
    <property type="entry name" value="NR_DBD_ROR"/>
    <property type="match status" value="1"/>
</dbReference>
<dbReference type="PANTHER" id="PTHR45805:SF7">
    <property type="entry name" value="NUCLEAR RECEPTOR ROR-BETA-LIKE"/>
    <property type="match status" value="1"/>
</dbReference>
<evidence type="ECO:0000256" key="11">
    <source>
        <dbReference type="RuleBase" id="RU004334"/>
    </source>
</evidence>
<dbReference type="FunFam" id="3.30.50.10:FF:000003">
    <property type="entry name" value="Nuclear orphan receptor ROR-beta"/>
    <property type="match status" value="1"/>
</dbReference>
<evidence type="ECO:0000256" key="10">
    <source>
        <dbReference type="ARBA" id="ARBA00023242"/>
    </source>
</evidence>
<comment type="subcellular location">
    <subcellularLocation>
        <location evidence="1 11">Nucleus</location>
    </subcellularLocation>
</comment>
<evidence type="ECO:0000313" key="15">
    <source>
        <dbReference type="Proteomes" id="UP000192220"/>
    </source>
</evidence>
<feature type="compositionally biased region" description="Low complexity" evidence="12">
    <location>
        <begin position="172"/>
        <end position="185"/>
    </location>
</feature>
<dbReference type="InterPro" id="IPR003079">
    <property type="entry name" value="ROR_rcpt"/>
</dbReference>
<keyword evidence="9 11" id="KW-0675">Receptor</keyword>
<feature type="region of interest" description="Disordered" evidence="12">
    <location>
        <begin position="169"/>
        <end position="189"/>
    </location>
</feature>
<dbReference type="SUPFAM" id="SSF57716">
    <property type="entry name" value="Glucocorticoid receptor-like (DNA-binding domain)"/>
    <property type="match status" value="1"/>
</dbReference>
<dbReference type="InterPro" id="IPR001723">
    <property type="entry name" value="Nuclear_hrmn_rcpt"/>
</dbReference>
<keyword evidence="6 11" id="KW-0805">Transcription regulation</keyword>
<dbReference type="CTD" id="559245"/>
<keyword evidence="10 11" id="KW-0539">Nucleus</keyword>
<dbReference type="GO" id="GO:0004879">
    <property type="term" value="F:nuclear receptor activity"/>
    <property type="evidence" value="ECO:0007669"/>
    <property type="project" value="InterPro"/>
</dbReference>
<keyword evidence="4 11" id="KW-0863">Zinc-finger</keyword>
<keyword evidence="7 11" id="KW-0238">DNA-binding</keyword>
<dbReference type="PRINTS" id="PR00047">
    <property type="entry name" value="STROIDFINGER"/>
</dbReference>
<dbReference type="InterPro" id="IPR035500">
    <property type="entry name" value="NHR-like_dom_sf"/>
</dbReference>
<evidence type="ECO:0000256" key="8">
    <source>
        <dbReference type="ARBA" id="ARBA00023163"/>
    </source>
</evidence>
<dbReference type="PROSITE" id="PS51843">
    <property type="entry name" value="NR_LBD"/>
    <property type="match status" value="1"/>
</dbReference>
<accession>A0A2I4AS84</accession>
<evidence type="ECO:0000256" key="12">
    <source>
        <dbReference type="SAM" id="MobiDB-lite"/>
    </source>
</evidence>
<dbReference type="Pfam" id="PF00105">
    <property type="entry name" value="zf-C4"/>
    <property type="match status" value="1"/>
</dbReference>
<dbReference type="InterPro" id="IPR000536">
    <property type="entry name" value="Nucl_hrmn_rcpt_lig-bd"/>
</dbReference>
<dbReference type="InterPro" id="IPR013088">
    <property type="entry name" value="Znf_NHR/GATA"/>
</dbReference>
<dbReference type="RefSeq" id="XP_013858351.1">
    <property type="nucleotide sequence ID" value="XM_014002897.1"/>
</dbReference>
<dbReference type="STRING" id="52670.A0A2I4AS84"/>
<dbReference type="InterPro" id="IPR001628">
    <property type="entry name" value="Znf_hrmn_rcpt"/>
</dbReference>
<feature type="domain" description="Nuclear receptor" evidence="13">
    <location>
        <begin position="7"/>
        <end position="82"/>
    </location>
</feature>
<dbReference type="Pfam" id="PF00104">
    <property type="entry name" value="Hormone_recep"/>
    <property type="match status" value="1"/>
</dbReference>